<name>A0ABQ0IRY2_9ACTN</name>
<reference evidence="3 4" key="1">
    <citation type="submission" date="2013-02" db="EMBL/GenBank/DDBJ databases">
        <title>Whole genome shotgun sequence of Gordonia paraffinivorans NBRC 108238.</title>
        <authorList>
            <person name="Isaki-Nakamura S."/>
            <person name="Hosoyama A."/>
            <person name="Tsuchikane K."/>
            <person name="Ando Y."/>
            <person name="Baba S."/>
            <person name="Ohji S."/>
            <person name="Hamada M."/>
            <person name="Tamura T."/>
            <person name="Yamazoe A."/>
            <person name="Yamazaki S."/>
            <person name="Fujita N."/>
        </authorList>
    </citation>
    <scope>NUCLEOTIDE SEQUENCE [LARGE SCALE GENOMIC DNA]</scope>
    <source>
        <strain evidence="3 4">NBRC 108238</strain>
    </source>
</reference>
<evidence type="ECO:0000256" key="2">
    <source>
        <dbReference type="SAM" id="Phobius"/>
    </source>
</evidence>
<sequence>MNRSLIARAAIGSLFSAVGPLLLGVAAAIWLMLPTGTMVNERGWRVLSPLVWINEVSRATPDDKQWMGVLFGIAIWLLLSAFLVVAPAVALIVAIRQGARRVRRGITLRRFDPDAAPDLVLVAQQPNNWMASRISGNSQRVAILGVLERIVPDSGLAAALAGETTVALLGDRTSMPAVISTRLDGYLLNRSSRSSAVIVVDRTNNECWLMGRMVPQSALVPDPSGLLPRTHRSREVGTASLTVGGGAALVWADDNGGWAESDGGWGDGGSDGGGGGDGGSGGGGDGGGGDGGGGGGGGGGE</sequence>
<feature type="compositionally biased region" description="Gly residues" evidence="1">
    <location>
        <begin position="263"/>
        <end position="301"/>
    </location>
</feature>
<feature type="transmembrane region" description="Helical" evidence="2">
    <location>
        <begin position="66"/>
        <end position="95"/>
    </location>
</feature>
<feature type="region of interest" description="Disordered" evidence="1">
    <location>
        <begin position="256"/>
        <end position="301"/>
    </location>
</feature>
<evidence type="ECO:0000313" key="3">
    <source>
        <dbReference type="EMBL" id="GAC86311.1"/>
    </source>
</evidence>
<keyword evidence="2" id="KW-0812">Transmembrane</keyword>
<evidence type="ECO:0000313" key="4">
    <source>
        <dbReference type="Proteomes" id="UP000035021"/>
    </source>
</evidence>
<proteinExistence type="predicted"/>
<dbReference type="RefSeq" id="WP_006902606.1">
    <property type="nucleotide sequence ID" value="NZ_BAOQ01000078.1"/>
</dbReference>
<feature type="transmembrane region" description="Helical" evidence="2">
    <location>
        <begin position="12"/>
        <end position="33"/>
    </location>
</feature>
<organism evidence="3 4">
    <name type="scientific">Gordonia paraffinivorans NBRC 108238</name>
    <dbReference type="NCBI Taxonomy" id="1223543"/>
    <lineage>
        <taxon>Bacteria</taxon>
        <taxon>Bacillati</taxon>
        <taxon>Actinomycetota</taxon>
        <taxon>Actinomycetes</taxon>
        <taxon>Mycobacteriales</taxon>
        <taxon>Gordoniaceae</taxon>
        <taxon>Gordonia</taxon>
    </lineage>
</organism>
<dbReference type="EMBL" id="BAOQ01000078">
    <property type="protein sequence ID" value="GAC86311.1"/>
    <property type="molecule type" value="Genomic_DNA"/>
</dbReference>
<comment type="caution">
    <text evidence="3">The sequence shown here is derived from an EMBL/GenBank/DDBJ whole genome shotgun (WGS) entry which is preliminary data.</text>
</comment>
<evidence type="ECO:0000256" key="1">
    <source>
        <dbReference type="SAM" id="MobiDB-lite"/>
    </source>
</evidence>
<protein>
    <submittedName>
        <fullName evidence="3">Uncharacterized protein</fullName>
    </submittedName>
</protein>
<gene>
    <name evidence="3" type="ORF">GP2_078_00010</name>
</gene>
<accession>A0ABQ0IRY2</accession>
<keyword evidence="2" id="KW-1133">Transmembrane helix</keyword>
<keyword evidence="2" id="KW-0472">Membrane</keyword>
<keyword evidence="4" id="KW-1185">Reference proteome</keyword>
<dbReference type="Proteomes" id="UP000035021">
    <property type="component" value="Unassembled WGS sequence"/>
</dbReference>